<reference evidence="10 11" key="1">
    <citation type="submission" date="2020-02" db="EMBL/GenBank/DDBJ databases">
        <authorList>
            <person name="Li X.-J."/>
            <person name="Han X.-M."/>
        </authorList>
    </citation>
    <scope>NUCLEOTIDE SEQUENCE [LARGE SCALE GENOMIC DNA]</scope>
    <source>
        <strain evidence="10 11">CCTCC AB 2017055</strain>
    </source>
</reference>
<comment type="cofactor">
    <cofactor evidence="8">
        <name>Mg(2+)</name>
        <dbReference type="ChEBI" id="CHEBI:18420"/>
    </cofactor>
</comment>
<evidence type="ECO:0000256" key="7">
    <source>
        <dbReference type="ARBA" id="ARBA00023160"/>
    </source>
</evidence>
<accession>A0A6L9S1T1</accession>
<sequence>MGVDLVQVSRMRRLLDEQPAAQAELFTPRELAACGTARSRYARLAARFAAKEAVLKAFGTGLGPRMAWHDVEIVNEPWGRPVVILHGERMRSLADRLTGAPEISMSHTGDVALAHAVIVMRPRPVAARPSR</sequence>
<evidence type="ECO:0000256" key="6">
    <source>
        <dbReference type="ARBA" id="ARBA00023098"/>
    </source>
</evidence>
<evidence type="ECO:0000256" key="3">
    <source>
        <dbReference type="ARBA" id="ARBA00022723"/>
    </source>
</evidence>
<dbReference type="InterPro" id="IPR037143">
    <property type="entry name" value="4-PPantetheinyl_Trfase_dom_sf"/>
</dbReference>
<dbReference type="Proteomes" id="UP000475214">
    <property type="component" value="Unassembled WGS sequence"/>
</dbReference>
<dbReference type="GO" id="GO:0000287">
    <property type="term" value="F:magnesium ion binding"/>
    <property type="evidence" value="ECO:0007669"/>
    <property type="project" value="UniProtKB-UniRule"/>
</dbReference>
<evidence type="ECO:0000256" key="2">
    <source>
        <dbReference type="ARBA" id="ARBA00022679"/>
    </source>
</evidence>
<dbReference type="SUPFAM" id="SSF56214">
    <property type="entry name" value="4'-phosphopantetheinyl transferase"/>
    <property type="match status" value="1"/>
</dbReference>
<dbReference type="EC" id="2.7.8.7" evidence="8"/>
<comment type="subcellular location">
    <subcellularLocation>
        <location evidence="8">Cytoplasm</location>
    </subcellularLocation>
</comment>
<keyword evidence="6 8" id="KW-0443">Lipid metabolism</keyword>
<comment type="caution">
    <text evidence="10">The sequence shown here is derived from an EMBL/GenBank/DDBJ whole genome shotgun (WGS) entry which is preliminary data.</text>
</comment>
<protein>
    <recommendedName>
        <fullName evidence="8">Holo-[acyl-carrier-protein] synthase</fullName>
        <shortName evidence="8">Holo-ACP synthase</shortName>
        <ecNumber evidence="8">2.7.8.7</ecNumber>
    </recommendedName>
    <alternativeName>
        <fullName evidence="8">4'-phosphopantetheinyl transferase AcpS</fullName>
    </alternativeName>
</protein>
<feature type="binding site" evidence="8">
    <location>
        <position position="52"/>
    </location>
    <ligand>
        <name>Mg(2+)</name>
        <dbReference type="ChEBI" id="CHEBI:18420"/>
    </ligand>
</feature>
<dbReference type="GO" id="GO:0008897">
    <property type="term" value="F:holo-[acyl-carrier-protein] synthase activity"/>
    <property type="evidence" value="ECO:0007669"/>
    <property type="project" value="UniProtKB-UniRule"/>
</dbReference>
<keyword evidence="7 8" id="KW-0275">Fatty acid biosynthesis</keyword>
<gene>
    <name evidence="8 10" type="primary">acpS</name>
    <name evidence="10" type="ORF">G1H10_03180</name>
</gene>
<comment type="catalytic activity">
    <reaction evidence="8">
        <text>apo-[ACP] + CoA = holo-[ACP] + adenosine 3',5'-bisphosphate + H(+)</text>
        <dbReference type="Rhea" id="RHEA:12068"/>
        <dbReference type="Rhea" id="RHEA-COMP:9685"/>
        <dbReference type="Rhea" id="RHEA-COMP:9690"/>
        <dbReference type="ChEBI" id="CHEBI:15378"/>
        <dbReference type="ChEBI" id="CHEBI:29999"/>
        <dbReference type="ChEBI" id="CHEBI:57287"/>
        <dbReference type="ChEBI" id="CHEBI:58343"/>
        <dbReference type="ChEBI" id="CHEBI:64479"/>
        <dbReference type="EC" id="2.7.8.7"/>
    </reaction>
</comment>
<dbReference type="AlphaFoldDB" id="A0A6L9S1T1"/>
<dbReference type="RefSeq" id="WP_163732584.1">
    <property type="nucleotide sequence ID" value="NZ_JAAGOA010000002.1"/>
</dbReference>
<proteinExistence type="inferred from homology"/>
<dbReference type="EMBL" id="JAAGOA010000002">
    <property type="protein sequence ID" value="NED99165.1"/>
    <property type="molecule type" value="Genomic_DNA"/>
</dbReference>
<dbReference type="InterPro" id="IPR008278">
    <property type="entry name" value="4-PPantetheinyl_Trfase_dom"/>
</dbReference>
<evidence type="ECO:0000259" key="9">
    <source>
        <dbReference type="Pfam" id="PF01648"/>
    </source>
</evidence>
<feature type="binding site" evidence="8">
    <location>
        <position position="4"/>
    </location>
    <ligand>
        <name>Mg(2+)</name>
        <dbReference type="ChEBI" id="CHEBI:18420"/>
    </ligand>
</feature>
<keyword evidence="3 8" id="KW-0479">Metal-binding</keyword>
<evidence type="ECO:0000313" key="10">
    <source>
        <dbReference type="EMBL" id="NED99165.1"/>
    </source>
</evidence>
<evidence type="ECO:0000256" key="5">
    <source>
        <dbReference type="ARBA" id="ARBA00022842"/>
    </source>
</evidence>
<name>A0A6L9S1T1_9ACTN</name>
<keyword evidence="5 8" id="KW-0460">Magnesium</keyword>
<dbReference type="GO" id="GO:0005737">
    <property type="term" value="C:cytoplasm"/>
    <property type="evidence" value="ECO:0007669"/>
    <property type="project" value="UniProtKB-SubCell"/>
</dbReference>
<organism evidence="10 11">
    <name type="scientific">Phytoactinopolyspora halotolerans</name>
    <dbReference type="NCBI Taxonomy" id="1981512"/>
    <lineage>
        <taxon>Bacteria</taxon>
        <taxon>Bacillati</taxon>
        <taxon>Actinomycetota</taxon>
        <taxon>Actinomycetes</taxon>
        <taxon>Jiangellales</taxon>
        <taxon>Jiangellaceae</taxon>
        <taxon>Phytoactinopolyspora</taxon>
    </lineage>
</organism>
<dbReference type="Pfam" id="PF01648">
    <property type="entry name" value="ACPS"/>
    <property type="match status" value="1"/>
</dbReference>
<dbReference type="GO" id="GO:0006633">
    <property type="term" value="P:fatty acid biosynthetic process"/>
    <property type="evidence" value="ECO:0007669"/>
    <property type="project" value="UniProtKB-UniRule"/>
</dbReference>
<evidence type="ECO:0000313" key="11">
    <source>
        <dbReference type="Proteomes" id="UP000475214"/>
    </source>
</evidence>
<dbReference type="Gene3D" id="3.90.470.20">
    <property type="entry name" value="4'-phosphopantetheinyl transferase domain"/>
    <property type="match status" value="1"/>
</dbReference>
<evidence type="ECO:0000256" key="4">
    <source>
        <dbReference type="ARBA" id="ARBA00022832"/>
    </source>
</evidence>
<keyword evidence="11" id="KW-1185">Reference proteome</keyword>
<keyword evidence="8" id="KW-0963">Cytoplasm</keyword>
<keyword evidence="1 8" id="KW-0444">Lipid biosynthesis</keyword>
<evidence type="ECO:0000256" key="1">
    <source>
        <dbReference type="ARBA" id="ARBA00022516"/>
    </source>
</evidence>
<dbReference type="InterPro" id="IPR004568">
    <property type="entry name" value="Ppantetheine-prot_Trfase_dom"/>
</dbReference>
<dbReference type="NCBIfam" id="TIGR00556">
    <property type="entry name" value="pantethn_trn"/>
    <property type="match status" value="1"/>
</dbReference>
<feature type="domain" description="4'-phosphopantetheinyl transferase" evidence="9">
    <location>
        <begin position="1"/>
        <end position="89"/>
    </location>
</feature>
<dbReference type="InterPro" id="IPR002582">
    <property type="entry name" value="ACPS"/>
</dbReference>
<dbReference type="NCBIfam" id="TIGR00516">
    <property type="entry name" value="acpS"/>
    <property type="match status" value="1"/>
</dbReference>
<dbReference type="HAMAP" id="MF_00101">
    <property type="entry name" value="AcpS"/>
    <property type="match status" value="1"/>
</dbReference>
<evidence type="ECO:0000256" key="8">
    <source>
        <dbReference type="HAMAP-Rule" id="MF_00101"/>
    </source>
</evidence>
<keyword evidence="2 8" id="KW-0808">Transferase</keyword>
<comment type="similarity">
    <text evidence="8">Belongs to the P-Pant transferase superfamily. AcpS family.</text>
</comment>
<keyword evidence="4 8" id="KW-0276">Fatty acid metabolism</keyword>
<comment type="function">
    <text evidence="8">Transfers the 4'-phosphopantetheine moiety from coenzyme A to a Ser of acyl-carrier-protein.</text>
</comment>